<dbReference type="InterPro" id="IPR036249">
    <property type="entry name" value="Thioredoxin-like_sf"/>
</dbReference>
<dbReference type="PANTHER" id="PTHR43900:SF3">
    <property type="entry name" value="GLUTATHIONE S-TRANSFERASE RHO"/>
    <property type="match status" value="1"/>
</dbReference>
<proteinExistence type="inferred from homology"/>
<sequence>MTIKVYGTKESTCSQRVYLALHEKEIYDYHIVHVDLLKGEHKRPEFLKIQPFAKIPVYQDEEVTIFESRAIVRYIAEKFKDKGTTTLYGRNLKEKGLVEQWVEVESQNYNPPVDLIVHEEYINPKYWGATKPNEQVVQENVSKLEKVLDVYEAHLSKNKYLAGDFYSIADLVHIPYTYFLIKYTTKGHVITSRKHVEAWFDDISARKSWQKIAKEYISES</sequence>
<dbReference type="Proteomes" id="UP001497512">
    <property type="component" value="Chromosome 9"/>
</dbReference>
<dbReference type="InterPro" id="IPR004045">
    <property type="entry name" value="Glutathione_S-Trfase_N"/>
</dbReference>
<organism evidence="7 8">
    <name type="scientific">Sphagnum troendelagicum</name>
    <dbReference type="NCBI Taxonomy" id="128251"/>
    <lineage>
        <taxon>Eukaryota</taxon>
        <taxon>Viridiplantae</taxon>
        <taxon>Streptophyta</taxon>
        <taxon>Embryophyta</taxon>
        <taxon>Bryophyta</taxon>
        <taxon>Sphagnophytina</taxon>
        <taxon>Sphagnopsida</taxon>
        <taxon>Sphagnales</taxon>
        <taxon>Sphagnaceae</taxon>
        <taxon>Sphagnum</taxon>
    </lineage>
</organism>
<feature type="domain" description="GST N-terminal" evidence="5">
    <location>
        <begin position="1"/>
        <end position="83"/>
    </location>
</feature>
<keyword evidence="3" id="KW-0808">Transferase</keyword>
<dbReference type="EC" id="2.5.1.18" evidence="2"/>
<comment type="catalytic activity">
    <reaction evidence="4">
        <text>RX + glutathione = an S-substituted glutathione + a halide anion + H(+)</text>
        <dbReference type="Rhea" id="RHEA:16437"/>
        <dbReference type="ChEBI" id="CHEBI:15378"/>
        <dbReference type="ChEBI" id="CHEBI:16042"/>
        <dbReference type="ChEBI" id="CHEBI:17792"/>
        <dbReference type="ChEBI" id="CHEBI:57925"/>
        <dbReference type="ChEBI" id="CHEBI:90779"/>
        <dbReference type="EC" id="2.5.1.18"/>
    </reaction>
</comment>
<dbReference type="InterPro" id="IPR010987">
    <property type="entry name" value="Glutathione-S-Trfase_C-like"/>
</dbReference>
<accession>A0ABP0V5H1</accession>
<dbReference type="Pfam" id="PF00043">
    <property type="entry name" value="GST_C"/>
    <property type="match status" value="1"/>
</dbReference>
<dbReference type="InterPro" id="IPR036282">
    <property type="entry name" value="Glutathione-S-Trfase_C_sf"/>
</dbReference>
<evidence type="ECO:0000259" key="6">
    <source>
        <dbReference type="PROSITE" id="PS50405"/>
    </source>
</evidence>
<feature type="domain" description="GST C-terminal" evidence="6">
    <location>
        <begin position="91"/>
        <end position="220"/>
    </location>
</feature>
<dbReference type="PROSITE" id="PS50404">
    <property type="entry name" value="GST_NTER"/>
    <property type="match status" value="1"/>
</dbReference>
<evidence type="ECO:0000313" key="8">
    <source>
        <dbReference type="Proteomes" id="UP001497512"/>
    </source>
</evidence>
<dbReference type="SUPFAM" id="SSF47616">
    <property type="entry name" value="GST C-terminal domain-like"/>
    <property type="match status" value="1"/>
</dbReference>
<dbReference type="SUPFAM" id="SSF52833">
    <property type="entry name" value="Thioredoxin-like"/>
    <property type="match status" value="1"/>
</dbReference>
<dbReference type="PANTHER" id="PTHR43900">
    <property type="entry name" value="GLUTATHIONE S-TRANSFERASE RHO"/>
    <property type="match status" value="1"/>
</dbReference>
<dbReference type="InterPro" id="IPR040079">
    <property type="entry name" value="Glutathione_S-Trfase"/>
</dbReference>
<evidence type="ECO:0000313" key="7">
    <source>
        <dbReference type="EMBL" id="CAK9237558.1"/>
    </source>
</evidence>
<protein>
    <recommendedName>
        <fullName evidence="2">glutathione transferase</fullName>
        <ecNumber evidence="2">2.5.1.18</ecNumber>
    </recommendedName>
</protein>
<dbReference type="Gene3D" id="1.20.1050.10">
    <property type="match status" value="1"/>
</dbReference>
<dbReference type="InterPro" id="IPR004046">
    <property type="entry name" value="GST_C"/>
</dbReference>
<gene>
    <name evidence="7" type="ORF">CSSPTR1EN2_LOCUS23763</name>
</gene>
<evidence type="ECO:0000256" key="2">
    <source>
        <dbReference type="ARBA" id="ARBA00012452"/>
    </source>
</evidence>
<dbReference type="EMBL" id="OZ019901">
    <property type="protein sequence ID" value="CAK9237558.1"/>
    <property type="molecule type" value="Genomic_DNA"/>
</dbReference>
<evidence type="ECO:0000259" key="5">
    <source>
        <dbReference type="PROSITE" id="PS50404"/>
    </source>
</evidence>
<dbReference type="Gene3D" id="3.40.30.10">
    <property type="entry name" value="Glutaredoxin"/>
    <property type="match status" value="1"/>
</dbReference>
<dbReference type="SFLD" id="SFLDS00019">
    <property type="entry name" value="Glutathione_Transferase_(cytos"/>
    <property type="match status" value="1"/>
</dbReference>
<dbReference type="InterPro" id="IPR034347">
    <property type="entry name" value="GST_Phi_C"/>
</dbReference>
<dbReference type="Pfam" id="PF02798">
    <property type="entry name" value="GST_N"/>
    <property type="match status" value="1"/>
</dbReference>
<reference evidence="7" key="1">
    <citation type="submission" date="2024-02" db="EMBL/GenBank/DDBJ databases">
        <authorList>
            <consortium name="ELIXIR-Norway"/>
            <consortium name="Elixir Norway"/>
        </authorList>
    </citation>
    <scope>NUCLEOTIDE SEQUENCE</scope>
</reference>
<comment type="similarity">
    <text evidence="1">Belongs to the GST superfamily. Phi family.</text>
</comment>
<dbReference type="CDD" id="cd03187">
    <property type="entry name" value="GST_C_Phi"/>
    <property type="match status" value="1"/>
</dbReference>
<evidence type="ECO:0000256" key="1">
    <source>
        <dbReference type="ARBA" id="ARBA00010128"/>
    </source>
</evidence>
<name>A0ABP0V5H1_9BRYO</name>
<evidence type="ECO:0000256" key="4">
    <source>
        <dbReference type="ARBA" id="ARBA00047960"/>
    </source>
</evidence>
<dbReference type="CDD" id="cd03053">
    <property type="entry name" value="GST_N_Phi"/>
    <property type="match status" value="1"/>
</dbReference>
<dbReference type="PROSITE" id="PS50405">
    <property type="entry name" value="GST_CTER"/>
    <property type="match status" value="1"/>
</dbReference>
<evidence type="ECO:0000256" key="3">
    <source>
        <dbReference type="ARBA" id="ARBA00022679"/>
    </source>
</evidence>
<keyword evidence="8" id="KW-1185">Reference proteome</keyword>
<dbReference type="SFLD" id="SFLDG00358">
    <property type="entry name" value="Main_(cytGST)"/>
    <property type="match status" value="1"/>
</dbReference>
<dbReference type="SFLD" id="SFLDG01154">
    <property type="entry name" value="Main.5:_Phi-like"/>
    <property type="match status" value="1"/>
</dbReference>